<proteinExistence type="predicted"/>
<dbReference type="eggNOG" id="arCOG04195">
    <property type="taxonomic scope" value="Archaea"/>
</dbReference>
<protein>
    <submittedName>
        <fullName evidence="2">CRISPR-associated protein, Csa1 family</fullName>
    </submittedName>
</protein>
<reference evidence="2 3" key="2">
    <citation type="journal article" date="2011" name="Stand. Genomic Sci.">
        <title>Complete genome sequence of Desulfurococcus mucosus type strain (O7/1).</title>
        <authorList>
            <person name="Wirth R."/>
            <person name="Chertkov O."/>
            <person name="Held B."/>
            <person name="Lapidus A."/>
            <person name="Nolan M."/>
            <person name="Lucas S."/>
            <person name="Hammon N."/>
            <person name="Deshpande S."/>
            <person name="Cheng J.F."/>
            <person name="Tapia R."/>
            <person name="Han C."/>
            <person name="Goodwin L."/>
            <person name="Pitluck S."/>
            <person name="Liolios K."/>
            <person name="Ioanna P."/>
            <person name="Ivanova N."/>
            <person name="Mavromatis K."/>
            <person name="Mikhailova N."/>
            <person name="Pati A."/>
            <person name="Chen A."/>
            <person name="Palaniappan K."/>
            <person name="Land M."/>
            <person name="Hauser L."/>
            <person name="Chang Y.J."/>
            <person name="Jeffries C.D."/>
            <person name="Bilek Y."/>
            <person name="Hader T."/>
            <person name="Rohde M."/>
            <person name="Spring S."/>
            <person name="Sikorski J."/>
            <person name="Goker M."/>
            <person name="Woyke T."/>
            <person name="Bristow J."/>
            <person name="Eisen J.A."/>
            <person name="Markowitz V."/>
            <person name="Hugenholtz P."/>
            <person name="Kyrpides N.C."/>
            <person name="Klenk H.P."/>
        </authorList>
    </citation>
    <scope>NUCLEOTIDE SEQUENCE [LARGE SCALE GENOMIC DNA]</scope>
    <source>
        <strain evidence="3">ATCC 35584 / DSM 2162 / JCM 9187 / O7/1</strain>
    </source>
</reference>
<dbReference type="STRING" id="765177.Desmu_0990"/>
<sequence>MYYLDHAEVRLLSQDLLPRVRLNPPDERLRGWNWSQSPVKPYTRDIPLSVWEVAARTCPTNRDVWLRRKLLRKNMPSSLVMVKGVVIHRVVQALFKEARRSIYLGQLSDLRERLVEKGRAVTEDELGSFSRQVDTGQLADELRALSSEVSKYIATVIESHLLEARSKYPYIDEDSLASLVFPFAIELPIDGSLLGLSPNLRADASWIFGGLVYDIKTGERQWWHRLQIAGYALAIESFYERPVDIGAVIYVNYSSRTGGLRIEKDFFIVSDDLRSRFLEYRDELQMMLAGNKEPPVAEACPRWCLFREHCLGVGE</sequence>
<dbReference type="InterPro" id="IPR011604">
    <property type="entry name" value="PDDEXK-like_dom_sf"/>
</dbReference>
<evidence type="ECO:0000313" key="2">
    <source>
        <dbReference type="EMBL" id="ADV65292.1"/>
    </source>
</evidence>
<accession>E8R9W6</accession>
<evidence type="ECO:0000256" key="1">
    <source>
        <dbReference type="ARBA" id="ARBA00001936"/>
    </source>
</evidence>
<dbReference type="Gene3D" id="3.90.320.10">
    <property type="match status" value="1"/>
</dbReference>
<dbReference type="GeneID" id="10153690"/>
<dbReference type="InterPro" id="IPR009260">
    <property type="entry name" value="CRISPR-ass_Csa1"/>
</dbReference>
<dbReference type="AlphaFoldDB" id="E8R9W6"/>
<dbReference type="NCBIfam" id="TIGR01896">
    <property type="entry name" value="cas_AF1879"/>
    <property type="match status" value="1"/>
</dbReference>
<evidence type="ECO:0000313" key="3">
    <source>
        <dbReference type="Proteomes" id="UP000001068"/>
    </source>
</evidence>
<dbReference type="HOGENOM" id="CLU_905009_0_0_2"/>
<dbReference type="EMBL" id="CP002363">
    <property type="protein sequence ID" value="ADV65292.1"/>
    <property type="molecule type" value="Genomic_DNA"/>
</dbReference>
<name>E8R9W6_DESM0</name>
<reference evidence="3" key="1">
    <citation type="submission" date="2010-11" db="EMBL/GenBank/DDBJ databases">
        <title>The complete genome of Desulfurococcus mucosus DSM 2162.</title>
        <authorList>
            <consortium name="US DOE Joint Genome Institute (JGI-PGF)"/>
            <person name="Lucas S."/>
            <person name="Copeland A."/>
            <person name="Lapidus A."/>
            <person name="Bruce D."/>
            <person name="Goodwin L."/>
            <person name="Pitluck S."/>
            <person name="Kyrpides N."/>
            <person name="Mavromatis K."/>
            <person name="Pagani I."/>
            <person name="Ivanova N."/>
            <person name="Ovchinnikova G."/>
            <person name="Chertkov O."/>
            <person name="Held B."/>
            <person name="Brettin T."/>
            <person name="Detter J.C."/>
            <person name="Tapia R."/>
            <person name="Han C."/>
            <person name="Land M."/>
            <person name="Hauser L."/>
            <person name="Markowitz V."/>
            <person name="Cheng J.-F."/>
            <person name="Hugenholtz P."/>
            <person name="Woyke T."/>
            <person name="Wu D."/>
            <person name="Wirth R."/>
            <person name="Bilek Y."/>
            <person name="Hader T."/>
            <person name="Klenk H.-P."/>
            <person name="Eisen J.A."/>
        </authorList>
    </citation>
    <scope>NUCLEOTIDE SEQUENCE [LARGE SCALE GENOMIC DNA]</scope>
    <source>
        <strain evidence="3">ATCC 35584 / DSM 2162 / JCM 9187 / O7/1</strain>
    </source>
</reference>
<dbReference type="RefSeq" id="WP_013562514.1">
    <property type="nucleotide sequence ID" value="NC_014961.1"/>
</dbReference>
<keyword evidence="3" id="KW-1185">Reference proteome</keyword>
<dbReference type="Pfam" id="PF06023">
    <property type="entry name" value="Csa1"/>
    <property type="match status" value="1"/>
</dbReference>
<gene>
    <name evidence="2" type="ordered locus">Desmu_0990</name>
</gene>
<dbReference type="Proteomes" id="UP000001068">
    <property type="component" value="Chromosome"/>
</dbReference>
<comment type="cofactor">
    <cofactor evidence="1">
        <name>Mn(2+)</name>
        <dbReference type="ChEBI" id="CHEBI:29035"/>
    </cofactor>
</comment>
<dbReference type="OrthoDB" id="19284at2157"/>
<dbReference type="KEGG" id="dmu:Desmu_0990"/>
<organism evidence="2 3">
    <name type="scientific">Desulfurococcus mucosus (strain ATCC 35584 / DSM 2162 / JCM 9187 / O7/1)</name>
    <dbReference type="NCBI Taxonomy" id="765177"/>
    <lineage>
        <taxon>Archaea</taxon>
        <taxon>Thermoproteota</taxon>
        <taxon>Thermoprotei</taxon>
        <taxon>Desulfurococcales</taxon>
        <taxon>Desulfurococcaceae</taxon>
        <taxon>Desulfurococcus</taxon>
    </lineage>
</organism>